<evidence type="ECO:0000313" key="2">
    <source>
        <dbReference type="EMBL" id="GFS78528.1"/>
    </source>
</evidence>
<dbReference type="AlphaFoldDB" id="A0A8X6T5P5"/>
<keyword evidence="4" id="KW-1185">Reference proteome</keyword>
<dbReference type="Proteomes" id="UP000887013">
    <property type="component" value="Unassembled WGS sequence"/>
</dbReference>
<dbReference type="EMBL" id="BMAW01131896">
    <property type="protein sequence ID" value="GFU41257.1"/>
    <property type="molecule type" value="Genomic_DNA"/>
</dbReference>
<protein>
    <submittedName>
        <fullName evidence="2">Uncharacterized protein</fullName>
    </submittedName>
</protein>
<name>A0A8X6T5P5_NEPPI</name>
<evidence type="ECO:0000313" key="4">
    <source>
        <dbReference type="Proteomes" id="UP000887013"/>
    </source>
</evidence>
<feature type="region of interest" description="Disordered" evidence="1">
    <location>
        <begin position="129"/>
        <end position="152"/>
    </location>
</feature>
<sequence>MSWVLGPILWDPMPMVLYSTHPSQVFEVPSQVYYKGQYGFKPSFGTKTPNDTRFKFLDREFEGAPFYTQIVCLEWFGEFWSMCKISRVFSGVWGPWRPFYGTEAHNLGIVGIVSSAGVVGGVARVDRSHRSQSSISQPGVWSPHGPSKRRQDWNEVGCERAFQYE</sequence>
<organism evidence="2 4">
    <name type="scientific">Nephila pilipes</name>
    <name type="common">Giant wood spider</name>
    <name type="synonym">Nephila maculata</name>
    <dbReference type="NCBI Taxonomy" id="299642"/>
    <lineage>
        <taxon>Eukaryota</taxon>
        <taxon>Metazoa</taxon>
        <taxon>Ecdysozoa</taxon>
        <taxon>Arthropoda</taxon>
        <taxon>Chelicerata</taxon>
        <taxon>Arachnida</taxon>
        <taxon>Araneae</taxon>
        <taxon>Araneomorphae</taxon>
        <taxon>Entelegynae</taxon>
        <taxon>Araneoidea</taxon>
        <taxon>Nephilidae</taxon>
        <taxon>Nephila</taxon>
    </lineage>
</organism>
<evidence type="ECO:0000313" key="3">
    <source>
        <dbReference type="EMBL" id="GFU41257.1"/>
    </source>
</evidence>
<dbReference type="EMBL" id="BMAW01051094">
    <property type="protein sequence ID" value="GFS78528.1"/>
    <property type="molecule type" value="Genomic_DNA"/>
</dbReference>
<reference evidence="2" key="1">
    <citation type="submission" date="2020-08" db="EMBL/GenBank/DDBJ databases">
        <title>Multicomponent nature underlies the extraordinary mechanical properties of spider dragline silk.</title>
        <authorList>
            <person name="Kono N."/>
            <person name="Nakamura H."/>
            <person name="Mori M."/>
            <person name="Yoshida Y."/>
            <person name="Ohtoshi R."/>
            <person name="Malay A.D."/>
            <person name="Moran D.A.P."/>
            <person name="Tomita M."/>
            <person name="Numata K."/>
            <person name="Arakawa K."/>
        </authorList>
    </citation>
    <scope>NUCLEOTIDE SEQUENCE</scope>
</reference>
<gene>
    <name evidence="2" type="ORF">NPIL_196911</name>
    <name evidence="3" type="ORF">NPIL_356821</name>
</gene>
<comment type="caution">
    <text evidence="2">The sequence shown here is derived from an EMBL/GenBank/DDBJ whole genome shotgun (WGS) entry which is preliminary data.</text>
</comment>
<proteinExistence type="predicted"/>
<evidence type="ECO:0000256" key="1">
    <source>
        <dbReference type="SAM" id="MobiDB-lite"/>
    </source>
</evidence>
<accession>A0A8X6T5P5</accession>